<organism evidence="5 7">
    <name type="scientific">Scophthalmus maximus</name>
    <name type="common">Turbot</name>
    <name type="synonym">Psetta maxima</name>
    <dbReference type="NCBI Taxonomy" id="52904"/>
    <lineage>
        <taxon>Eukaryota</taxon>
        <taxon>Metazoa</taxon>
        <taxon>Chordata</taxon>
        <taxon>Craniata</taxon>
        <taxon>Vertebrata</taxon>
        <taxon>Euteleostomi</taxon>
        <taxon>Actinopterygii</taxon>
        <taxon>Neopterygii</taxon>
        <taxon>Teleostei</taxon>
        <taxon>Neoteleostei</taxon>
        <taxon>Acanthomorphata</taxon>
        <taxon>Carangaria</taxon>
        <taxon>Pleuronectiformes</taxon>
        <taxon>Pleuronectoidei</taxon>
        <taxon>Scophthalmidae</taxon>
        <taxon>Scophthalmus</taxon>
    </lineage>
</organism>
<dbReference type="Gene3D" id="6.10.250.1060">
    <property type="match status" value="1"/>
</dbReference>
<keyword evidence="4" id="KW-0175">Coiled coil</keyword>
<accession>A0A2U9AWV0</accession>
<dbReference type="GO" id="GO:0005634">
    <property type="term" value="C:nucleus"/>
    <property type="evidence" value="ECO:0007669"/>
    <property type="project" value="UniProtKB-SubCell"/>
</dbReference>
<keyword evidence="7" id="KW-1185">Reference proteome</keyword>
<dbReference type="PRINTS" id="PR02028">
    <property type="entry name" value="CMYCBINDINGP"/>
</dbReference>
<evidence type="ECO:0000256" key="3">
    <source>
        <dbReference type="ARBA" id="ARBA00023242"/>
    </source>
</evidence>
<dbReference type="Proteomes" id="UP000694558">
    <property type="component" value="Chromosome 1"/>
</dbReference>
<comment type="subcellular location">
    <subcellularLocation>
        <location evidence="1">Nucleus</location>
    </subcellularLocation>
</comment>
<dbReference type="OMA" id="RLQHYEP"/>
<dbReference type="RefSeq" id="XP_035481929.1">
    <property type="nucleotide sequence ID" value="XM_035626036.2"/>
</dbReference>
<dbReference type="InterPro" id="IPR026060">
    <property type="entry name" value="AMY1"/>
</dbReference>
<dbReference type="AlphaFoldDB" id="A0A2U9AWV0"/>
<evidence type="ECO:0000256" key="2">
    <source>
        <dbReference type="ARBA" id="ARBA00009389"/>
    </source>
</evidence>
<dbReference type="Ensembl" id="ENSSMAT00000005422.2">
    <property type="protein sequence ID" value="ENSSMAP00000005347.1"/>
    <property type="gene ID" value="ENSSMAG00000003287.2"/>
</dbReference>
<feature type="coiled-coil region" evidence="4">
    <location>
        <begin position="62"/>
        <end position="96"/>
    </location>
</feature>
<gene>
    <name evidence="6" type="primary">LOC118301011</name>
    <name evidence="5" type="ORF">SMAX5B_002530</name>
</gene>
<reference evidence="5 7" key="1">
    <citation type="submission" date="2017-12" db="EMBL/GenBank/DDBJ databases">
        <title>Integrating genomic resources of turbot (Scophthalmus maximus) in depth evaluation of genetic and physical mapping variation across individuals.</title>
        <authorList>
            <person name="Martinez P."/>
        </authorList>
    </citation>
    <scope>NUCLEOTIDE SEQUENCE [LARGE SCALE GENOMIC DNA]</scope>
</reference>
<dbReference type="EMBL" id="CP026243">
    <property type="protein sequence ID" value="AWO96162.1"/>
    <property type="molecule type" value="Genomic_DNA"/>
</dbReference>
<sequence>MAHYRAPDTKREQFRRYLEKAGVVDSLTSVLVNLYEQPERPNNALEFVKQHLDAADQTSADSEPLQQEVIDLRQRCVRLEEENKELKTKLQRYEASPEAGATAE</sequence>
<dbReference type="GO" id="GO:0003713">
    <property type="term" value="F:transcription coactivator activity"/>
    <property type="evidence" value="ECO:0007669"/>
    <property type="project" value="InterPro"/>
</dbReference>
<dbReference type="PANTHER" id="PTHR13168">
    <property type="entry name" value="ASSOCIATE OF C-MYC AMY-1"/>
    <property type="match status" value="1"/>
</dbReference>
<dbReference type="GeneID" id="118301011"/>
<dbReference type="Proteomes" id="UP000246464">
    <property type="component" value="Chromosome 1"/>
</dbReference>
<comment type="similarity">
    <text evidence="2">Belongs to the AMY1 family.</text>
</comment>
<keyword evidence="3" id="KW-0539">Nucleus</keyword>
<dbReference type="GeneTree" id="ENSGT00390000017974"/>
<dbReference type="PANTHER" id="PTHR13168:SF0">
    <property type="entry name" value="C-MYC-BINDING PROTEIN"/>
    <property type="match status" value="1"/>
</dbReference>
<evidence type="ECO:0000313" key="7">
    <source>
        <dbReference type="Proteomes" id="UP000246464"/>
    </source>
</evidence>
<proteinExistence type="inferred from homology"/>
<dbReference type="CDD" id="cd21937">
    <property type="entry name" value="ZIP_MycBP-like"/>
    <property type="match status" value="1"/>
</dbReference>
<reference evidence="6" key="2">
    <citation type="submission" date="2020-05" db="EMBL/GenBank/DDBJ databases">
        <authorList>
            <person name="Moser M."/>
        </authorList>
    </citation>
    <scope>NUCLEOTIDE SEQUENCE [LARGE SCALE GENOMIC DNA]</scope>
</reference>
<name>A0A2U9AWV0_SCOMX</name>
<dbReference type="Bgee" id="ENSSMAG00000003287">
    <property type="expression patterns" value="Expressed in spleen and 6 other cell types or tissues"/>
</dbReference>
<reference evidence="6" key="3">
    <citation type="submission" date="2023-05" db="EMBL/GenBank/DDBJ databases">
        <title>High-quality long-read genome of Scophthalmus maximus.</title>
        <authorList>
            <person name="Lien S."/>
            <person name="Martinez P."/>
        </authorList>
    </citation>
    <scope>NUCLEOTIDE SEQUENCE [LARGE SCALE GENOMIC DNA]</scope>
</reference>
<evidence type="ECO:0000313" key="6">
    <source>
        <dbReference type="Ensembl" id="ENSSMAP00000005347.1"/>
    </source>
</evidence>
<dbReference type="OrthoDB" id="524165at2759"/>
<protein>
    <submittedName>
        <fullName evidence="5">Putative C-Myc-binding protein isoform 2</fullName>
    </submittedName>
</protein>
<evidence type="ECO:0000256" key="1">
    <source>
        <dbReference type="ARBA" id="ARBA00004123"/>
    </source>
</evidence>
<dbReference type="STRING" id="52904.ENSSMAP00000005347"/>
<dbReference type="KEGG" id="smau:118301011"/>
<evidence type="ECO:0000256" key="4">
    <source>
        <dbReference type="SAM" id="Coils"/>
    </source>
</evidence>
<evidence type="ECO:0000313" key="5">
    <source>
        <dbReference type="EMBL" id="AWO96162.1"/>
    </source>
</evidence>
<reference evidence="6" key="4">
    <citation type="submission" date="2025-05" db="UniProtKB">
        <authorList>
            <consortium name="Ensembl"/>
        </authorList>
    </citation>
    <scope>IDENTIFICATION</scope>
</reference>